<feature type="signal peptide" evidence="3">
    <location>
        <begin position="1"/>
        <end position="18"/>
    </location>
</feature>
<evidence type="ECO:0000256" key="3">
    <source>
        <dbReference type="SAM" id="SignalP"/>
    </source>
</evidence>
<name>A0ABW7UPG1_9ACTN</name>
<feature type="domain" description="Thioredoxin" evidence="4">
    <location>
        <begin position="47"/>
        <end position="212"/>
    </location>
</feature>
<evidence type="ECO:0000313" key="5">
    <source>
        <dbReference type="EMBL" id="MFI1964522.1"/>
    </source>
</evidence>
<dbReference type="PROSITE" id="PS51257">
    <property type="entry name" value="PROKAR_LIPOPROTEIN"/>
    <property type="match status" value="1"/>
</dbReference>
<organism evidence="5 6">
    <name type="scientific">Streptomyces pathocidini</name>
    <dbReference type="NCBI Taxonomy" id="1650571"/>
    <lineage>
        <taxon>Bacteria</taxon>
        <taxon>Bacillati</taxon>
        <taxon>Actinomycetota</taxon>
        <taxon>Actinomycetes</taxon>
        <taxon>Kitasatosporales</taxon>
        <taxon>Streptomycetaceae</taxon>
        <taxon>Streptomyces</taxon>
    </lineage>
</organism>
<proteinExistence type="inferred from homology"/>
<evidence type="ECO:0000256" key="2">
    <source>
        <dbReference type="ARBA" id="ARBA00023008"/>
    </source>
</evidence>
<dbReference type="SUPFAM" id="SSF52833">
    <property type="entry name" value="Thioredoxin-like"/>
    <property type="match status" value="1"/>
</dbReference>
<evidence type="ECO:0000259" key="4">
    <source>
        <dbReference type="PROSITE" id="PS51352"/>
    </source>
</evidence>
<keyword evidence="3" id="KW-0732">Signal</keyword>
<dbReference type="CDD" id="cd02968">
    <property type="entry name" value="SCO"/>
    <property type="match status" value="1"/>
</dbReference>
<dbReference type="PANTHER" id="PTHR12151">
    <property type="entry name" value="ELECTRON TRANSPORT PROTIN SCO1/SENC FAMILY MEMBER"/>
    <property type="match status" value="1"/>
</dbReference>
<dbReference type="PROSITE" id="PS51352">
    <property type="entry name" value="THIOREDOXIN_2"/>
    <property type="match status" value="1"/>
</dbReference>
<dbReference type="Proteomes" id="UP001611548">
    <property type="component" value="Unassembled WGS sequence"/>
</dbReference>
<dbReference type="InterPro" id="IPR013766">
    <property type="entry name" value="Thioredoxin_domain"/>
</dbReference>
<dbReference type="InterPro" id="IPR003782">
    <property type="entry name" value="SCO1/SenC"/>
</dbReference>
<evidence type="ECO:0000313" key="6">
    <source>
        <dbReference type="Proteomes" id="UP001611548"/>
    </source>
</evidence>
<dbReference type="Pfam" id="PF02630">
    <property type="entry name" value="SCO1-SenC"/>
    <property type="match status" value="1"/>
</dbReference>
<sequence>MRKTPVLAAALATAAALALTACGGAGKDSGSGSAVASVPTQRNATVLDRPFAKPELVLKDTKGEEYDLVKETRGHPTLLYFGYTNCPDACPFTMSNIDLALRKLPQAEREKLRVVFVTSDPGQDTPSRLGSWLRQQNPSFTGLTGDFDTIQAGARTLGIYLDKPKKDKSGKWVSTHGTQVLAFLPKDDRAHVLFSKDTTAEEYAEDLPKIIEGRTP</sequence>
<gene>
    <name evidence="5" type="ORF">ACH429_10410</name>
</gene>
<dbReference type="PANTHER" id="PTHR12151:SF25">
    <property type="entry name" value="LINALOOL DEHYDRATASE_ISOMERASE DOMAIN-CONTAINING PROTEIN"/>
    <property type="match status" value="1"/>
</dbReference>
<dbReference type="EMBL" id="JBIRWE010000003">
    <property type="protein sequence ID" value="MFI1964522.1"/>
    <property type="molecule type" value="Genomic_DNA"/>
</dbReference>
<feature type="chain" id="PRO_5045891797" evidence="3">
    <location>
        <begin position="19"/>
        <end position="216"/>
    </location>
</feature>
<accession>A0ABW7UPG1</accession>
<dbReference type="RefSeq" id="WP_055470548.1">
    <property type="nucleotide sequence ID" value="NZ_JBIRWE010000003.1"/>
</dbReference>
<reference evidence="5 6" key="1">
    <citation type="submission" date="2024-10" db="EMBL/GenBank/DDBJ databases">
        <title>The Natural Products Discovery Center: Release of the First 8490 Sequenced Strains for Exploring Actinobacteria Biosynthetic Diversity.</title>
        <authorList>
            <person name="Kalkreuter E."/>
            <person name="Kautsar S.A."/>
            <person name="Yang D."/>
            <person name="Bader C.D."/>
            <person name="Teijaro C.N."/>
            <person name="Fluegel L."/>
            <person name="Davis C.M."/>
            <person name="Simpson J.R."/>
            <person name="Lauterbach L."/>
            <person name="Steele A.D."/>
            <person name="Gui C."/>
            <person name="Meng S."/>
            <person name="Li G."/>
            <person name="Viehrig K."/>
            <person name="Ye F."/>
            <person name="Su P."/>
            <person name="Kiefer A.F."/>
            <person name="Nichols A."/>
            <person name="Cepeda A.J."/>
            <person name="Yan W."/>
            <person name="Fan B."/>
            <person name="Jiang Y."/>
            <person name="Adhikari A."/>
            <person name="Zheng C.-J."/>
            <person name="Schuster L."/>
            <person name="Cowan T.M."/>
            <person name="Smanski M.J."/>
            <person name="Chevrette M.G."/>
            <person name="De Carvalho L.P.S."/>
            <person name="Shen B."/>
        </authorList>
    </citation>
    <scope>NUCLEOTIDE SEQUENCE [LARGE SCALE GENOMIC DNA]</scope>
    <source>
        <strain evidence="5 6">NPDC020327</strain>
    </source>
</reference>
<comment type="caution">
    <text evidence="5">The sequence shown here is derived from an EMBL/GenBank/DDBJ whole genome shotgun (WGS) entry which is preliminary data.</text>
</comment>
<protein>
    <submittedName>
        <fullName evidence="5">SCO family protein</fullName>
    </submittedName>
</protein>
<evidence type="ECO:0000256" key="1">
    <source>
        <dbReference type="ARBA" id="ARBA00010996"/>
    </source>
</evidence>
<keyword evidence="6" id="KW-1185">Reference proteome</keyword>
<dbReference type="InterPro" id="IPR036249">
    <property type="entry name" value="Thioredoxin-like_sf"/>
</dbReference>
<keyword evidence="2" id="KW-0186">Copper</keyword>
<dbReference type="Gene3D" id="3.40.30.10">
    <property type="entry name" value="Glutaredoxin"/>
    <property type="match status" value="1"/>
</dbReference>
<comment type="similarity">
    <text evidence="1">Belongs to the SCO1/2 family.</text>
</comment>